<feature type="compositionally biased region" description="Basic and acidic residues" evidence="2">
    <location>
        <begin position="346"/>
        <end position="355"/>
    </location>
</feature>
<evidence type="ECO:0000259" key="3">
    <source>
        <dbReference type="PROSITE" id="PS50033"/>
    </source>
</evidence>
<accession>A0ABD3DWZ0</accession>
<reference evidence="5" key="1">
    <citation type="journal article" date="2024" name="IScience">
        <title>Strigolactones Initiate the Formation of Haustorium-like Structures in Castilleja.</title>
        <authorList>
            <person name="Buerger M."/>
            <person name="Peterson D."/>
            <person name="Chory J."/>
        </authorList>
    </citation>
    <scope>NUCLEOTIDE SEQUENCE [LARGE SCALE GENOMIC DNA]</scope>
</reference>
<evidence type="ECO:0000256" key="2">
    <source>
        <dbReference type="SAM" id="MobiDB-lite"/>
    </source>
</evidence>
<dbReference type="CDD" id="cd16118">
    <property type="entry name" value="UBX2_UBXN9"/>
    <property type="match status" value="1"/>
</dbReference>
<dbReference type="PROSITE" id="PS50033">
    <property type="entry name" value="UBX"/>
    <property type="match status" value="1"/>
</dbReference>
<organism evidence="4 5">
    <name type="scientific">Castilleja foliolosa</name>
    <dbReference type="NCBI Taxonomy" id="1961234"/>
    <lineage>
        <taxon>Eukaryota</taxon>
        <taxon>Viridiplantae</taxon>
        <taxon>Streptophyta</taxon>
        <taxon>Embryophyta</taxon>
        <taxon>Tracheophyta</taxon>
        <taxon>Spermatophyta</taxon>
        <taxon>Magnoliopsida</taxon>
        <taxon>eudicotyledons</taxon>
        <taxon>Gunneridae</taxon>
        <taxon>Pentapetalae</taxon>
        <taxon>asterids</taxon>
        <taxon>lamiids</taxon>
        <taxon>Lamiales</taxon>
        <taxon>Orobanchaceae</taxon>
        <taxon>Pedicularideae</taxon>
        <taxon>Castillejinae</taxon>
        <taxon>Castilleja</taxon>
    </lineage>
</organism>
<dbReference type="InterPro" id="IPR001012">
    <property type="entry name" value="UBX_dom"/>
</dbReference>
<dbReference type="Pfam" id="PF24714">
    <property type="entry name" value="TOR1L1_N"/>
    <property type="match status" value="1"/>
</dbReference>
<gene>
    <name evidence="4" type="primary">PUX1_2</name>
    <name evidence="4" type="ORF">CASFOL_009320</name>
</gene>
<dbReference type="SUPFAM" id="SSF54236">
    <property type="entry name" value="Ubiquitin-like"/>
    <property type="match status" value="1"/>
</dbReference>
<dbReference type="Gene3D" id="3.10.20.90">
    <property type="entry name" value="Phosphatidylinositol 3-kinase Catalytic Subunit, Chain A, domain 1"/>
    <property type="match status" value="1"/>
</dbReference>
<sequence length="363" mass="40245">MRTAAVGAELRRILPRVSKLLTSDCSKAKPGLLSFVGSIVSAGWVRNNGLLSSVISMAVDFLSSDDWAARKAVAEVLEKVAVAERNLAPEFKGSCVDALEAGRLDNTGEAYEGEDESSLGDVEAFDKKNVKSCITILESLIAARLAAAREKYGREIQVFETYIASANHSNVSDAEVTDDFYEFTPEDYYRILATKKEDKHLKTKKIRDAQDASHHYYAQKTVVRVRFPDNHTLEVTFHPSETIQSLVDLLNKVVAHPEMPFSLYTTPPRKQLKDMSQDFYSASFVPDAIVYFACDVPKGDDEAPFAGCFLQEDVMSLQGLEFIAQQSEPVSQLAPEPVTTGPSVVPERKPADKKNIKPKWLKM</sequence>
<dbReference type="InterPro" id="IPR029071">
    <property type="entry name" value="Ubiquitin-like_domsf"/>
</dbReference>
<proteinExistence type="predicted"/>
<dbReference type="InterPro" id="IPR057600">
    <property type="entry name" value="TORTIFOLIA1/SINE1-2_N"/>
</dbReference>
<dbReference type="PANTHER" id="PTHR47557">
    <property type="entry name" value="PLANT UBX DOMAIN-CONTAINING PROTEIN 1"/>
    <property type="match status" value="1"/>
</dbReference>
<feature type="region of interest" description="Disordered" evidence="2">
    <location>
        <begin position="331"/>
        <end position="363"/>
    </location>
</feature>
<protein>
    <submittedName>
        <fullName evidence="4">Plant UBX domain-containing protein 1</fullName>
    </submittedName>
</protein>
<evidence type="ECO:0000256" key="1">
    <source>
        <dbReference type="ARBA" id="ARBA00022786"/>
    </source>
</evidence>
<dbReference type="PANTHER" id="PTHR47557:SF2">
    <property type="entry name" value="PLANT UBX DOMAIN-CONTAINING PROTEIN 1"/>
    <property type="match status" value="1"/>
</dbReference>
<dbReference type="EMBL" id="JAVIJP010000011">
    <property type="protein sequence ID" value="KAL3646776.1"/>
    <property type="molecule type" value="Genomic_DNA"/>
</dbReference>
<keyword evidence="5" id="KW-1185">Reference proteome</keyword>
<feature type="domain" description="UBX" evidence="3">
    <location>
        <begin position="216"/>
        <end position="292"/>
    </location>
</feature>
<evidence type="ECO:0000313" key="4">
    <source>
        <dbReference type="EMBL" id="KAL3646776.1"/>
    </source>
</evidence>
<dbReference type="AlphaFoldDB" id="A0ABD3DWZ0"/>
<comment type="caution">
    <text evidence="4">The sequence shown here is derived from an EMBL/GenBank/DDBJ whole genome shotgun (WGS) entry which is preliminary data.</text>
</comment>
<dbReference type="Proteomes" id="UP001632038">
    <property type="component" value="Unassembled WGS sequence"/>
</dbReference>
<dbReference type="Pfam" id="PF00789">
    <property type="entry name" value="UBX"/>
    <property type="match status" value="1"/>
</dbReference>
<evidence type="ECO:0000313" key="5">
    <source>
        <dbReference type="Proteomes" id="UP001632038"/>
    </source>
</evidence>
<dbReference type="InterPro" id="IPR044232">
    <property type="entry name" value="PUX1"/>
</dbReference>
<keyword evidence="1" id="KW-0833">Ubl conjugation pathway</keyword>
<name>A0ABD3DWZ0_9LAMI</name>